<evidence type="ECO:0000313" key="7">
    <source>
        <dbReference type="EMBL" id="SHE93827.1"/>
    </source>
</evidence>
<keyword evidence="8" id="KW-1185">Reference proteome</keyword>
<dbReference type="PANTHER" id="PTHR43370">
    <property type="entry name" value="SUGAR ABC TRANSPORTER INTEGRAL MEMBRANE PROTEIN-RELATED"/>
    <property type="match status" value="1"/>
</dbReference>
<protein>
    <submittedName>
        <fullName evidence="7">Nucleoside ABC transporter membrane protein</fullName>
    </submittedName>
</protein>
<keyword evidence="2" id="KW-1003">Cell membrane</keyword>
<dbReference type="OrthoDB" id="9792579at2"/>
<dbReference type="RefSeq" id="WP_072864951.1">
    <property type="nucleotide sequence ID" value="NZ_FQUI01000023.1"/>
</dbReference>
<gene>
    <name evidence="7" type="ORF">SAMN02745164_01447</name>
</gene>
<dbReference type="STRING" id="1122195.SAMN02745164_01447"/>
<keyword evidence="3 6" id="KW-0812">Transmembrane</keyword>
<proteinExistence type="predicted"/>
<feature type="transmembrane region" description="Helical" evidence="6">
    <location>
        <begin position="155"/>
        <end position="172"/>
    </location>
</feature>
<evidence type="ECO:0000256" key="2">
    <source>
        <dbReference type="ARBA" id="ARBA00022475"/>
    </source>
</evidence>
<keyword evidence="4 6" id="KW-1133">Transmembrane helix</keyword>
<accession>A0A1M4XJI9</accession>
<feature type="transmembrane region" description="Helical" evidence="6">
    <location>
        <begin position="236"/>
        <end position="261"/>
    </location>
</feature>
<evidence type="ECO:0000256" key="3">
    <source>
        <dbReference type="ARBA" id="ARBA00022692"/>
    </source>
</evidence>
<evidence type="ECO:0000313" key="8">
    <source>
        <dbReference type="Proteomes" id="UP000184334"/>
    </source>
</evidence>
<comment type="subcellular location">
    <subcellularLocation>
        <location evidence="1">Cell membrane</location>
        <topology evidence="1">Multi-pass membrane protein</topology>
    </subcellularLocation>
</comment>
<feature type="transmembrane region" description="Helical" evidence="6">
    <location>
        <begin position="202"/>
        <end position="221"/>
    </location>
</feature>
<feature type="transmembrane region" description="Helical" evidence="6">
    <location>
        <begin position="98"/>
        <end position="116"/>
    </location>
</feature>
<organism evidence="7 8">
    <name type="scientific">Marinitoga hydrogenitolerans (strain DSM 16785 / JCM 12826 / AT1271)</name>
    <dbReference type="NCBI Taxonomy" id="1122195"/>
    <lineage>
        <taxon>Bacteria</taxon>
        <taxon>Thermotogati</taxon>
        <taxon>Thermotogota</taxon>
        <taxon>Thermotogae</taxon>
        <taxon>Petrotogales</taxon>
        <taxon>Petrotogaceae</taxon>
        <taxon>Marinitoga</taxon>
    </lineage>
</organism>
<dbReference type="Pfam" id="PF02653">
    <property type="entry name" value="BPD_transp_2"/>
    <property type="match status" value="1"/>
</dbReference>
<evidence type="ECO:0000256" key="1">
    <source>
        <dbReference type="ARBA" id="ARBA00004651"/>
    </source>
</evidence>
<feature type="transmembrane region" description="Helical" evidence="6">
    <location>
        <begin position="282"/>
        <end position="300"/>
    </location>
</feature>
<sequence length="316" mass="34037">MNVFEAIIYSFSTPIFYKLMLMSATPLIFAALGGVYSEITGVTNIALEGIMKIGAFTAVVFTFYTGNPWLGLLGAIVSGIMLAWLHAYVSIRWSADQIVSATALILIASGLSAFLMEPIFGHSGQTDFVAKIPKVKIPAVQDVPFLGQIFDEMSIFVYLAFIAVALSWFLIYKTPLGLRMRAVGENPKSADTLGVNVFRIRYFGVLMSGVLAAFAGAYLSIGELGQFQENMPSGKGFIALAAMILGNWNPVGAMWAALLFGASDALNIQLQSILDIPPEMKALLNLLPFVITIVVVSGFVGKTRPPAADGIPYEKE</sequence>
<evidence type="ECO:0000256" key="6">
    <source>
        <dbReference type="SAM" id="Phobius"/>
    </source>
</evidence>
<dbReference type="Proteomes" id="UP000184334">
    <property type="component" value="Unassembled WGS sequence"/>
</dbReference>
<dbReference type="EMBL" id="FQUI01000023">
    <property type="protein sequence ID" value="SHE93827.1"/>
    <property type="molecule type" value="Genomic_DNA"/>
</dbReference>
<comment type="caution">
    <text evidence="7">The sequence shown here is derived from an EMBL/GenBank/DDBJ whole genome shotgun (WGS) entry which is preliminary data.</text>
</comment>
<dbReference type="CDD" id="cd06580">
    <property type="entry name" value="TM_PBP1_transp_TpRbsC_like"/>
    <property type="match status" value="1"/>
</dbReference>
<reference evidence="7" key="1">
    <citation type="submission" date="2016-11" db="EMBL/GenBank/DDBJ databases">
        <authorList>
            <person name="Varghese N."/>
            <person name="Submissions S."/>
        </authorList>
    </citation>
    <scope>NUCLEOTIDE SEQUENCE [LARGE SCALE GENOMIC DNA]</scope>
    <source>
        <strain evidence="7">DSM 16785</strain>
    </source>
</reference>
<feature type="transmembrane region" description="Helical" evidence="6">
    <location>
        <begin position="15"/>
        <end position="36"/>
    </location>
</feature>
<feature type="transmembrane region" description="Helical" evidence="6">
    <location>
        <begin position="45"/>
        <end position="64"/>
    </location>
</feature>
<evidence type="ECO:0000256" key="5">
    <source>
        <dbReference type="ARBA" id="ARBA00023136"/>
    </source>
</evidence>
<dbReference type="InterPro" id="IPR001851">
    <property type="entry name" value="ABC_transp_permease"/>
</dbReference>
<dbReference type="PANTHER" id="PTHR43370:SF1">
    <property type="entry name" value="GUANOSINE ABC TRANSPORTER PERMEASE PROTEIN NUPQ"/>
    <property type="match status" value="1"/>
</dbReference>
<dbReference type="GO" id="GO:0022857">
    <property type="term" value="F:transmembrane transporter activity"/>
    <property type="evidence" value="ECO:0007669"/>
    <property type="project" value="InterPro"/>
</dbReference>
<evidence type="ECO:0000256" key="4">
    <source>
        <dbReference type="ARBA" id="ARBA00022989"/>
    </source>
</evidence>
<feature type="transmembrane region" description="Helical" evidence="6">
    <location>
        <begin position="70"/>
        <end position="91"/>
    </location>
</feature>
<dbReference type="GO" id="GO:0005886">
    <property type="term" value="C:plasma membrane"/>
    <property type="evidence" value="ECO:0007669"/>
    <property type="project" value="UniProtKB-SubCell"/>
</dbReference>
<keyword evidence="5 6" id="KW-0472">Membrane</keyword>
<dbReference type="AlphaFoldDB" id="A0A1M4XJI9"/>
<name>A0A1M4XJI9_MARH1</name>